<protein>
    <recommendedName>
        <fullName evidence="3">DUF4249 family protein</fullName>
    </recommendedName>
</protein>
<reference evidence="1 2" key="1">
    <citation type="submission" date="2020-08" db="EMBL/GenBank/DDBJ databases">
        <title>Hymenobacter sp.</title>
        <authorList>
            <person name="Kim M.K."/>
        </authorList>
    </citation>
    <scope>NUCLEOTIDE SEQUENCE [LARGE SCALE GENOMIC DNA]</scope>
    <source>
        <strain evidence="1 2">BT507</strain>
    </source>
</reference>
<evidence type="ECO:0000313" key="2">
    <source>
        <dbReference type="Proteomes" id="UP000622017"/>
    </source>
</evidence>
<sequence length="257" mass="29994">MSRYINLILLLLGLYSCDNPKTKHEPLHIVDSKIFSDTQTVGGYTKKAVFIQTIDRGDYFYIPKSAFLDTVNAVIFQDKDFEKVSPDNRTIELSWNTICNDGSYILTITPEQIFFSSGHDNPNPNELYWVIEIDKSQFDAINKGIRRNPPVNFYNLSIPRNDSLFQPQNSYRYYEDKYQDSCTIPQEWNEKTEKYFATCCDKMIYKQLIIYSAILNSYLSGKVNSIKFPNVNRDNVKGFGMSKNMIFDWMPIIHIKQ</sequence>
<evidence type="ECO:0000313" key="1">
    <source>
        <dbReference type="EMBL" id="MBC6612175.1"/>
    </source>
</evidence>
<organism evidence="1 2">
    <name type="scientific">Hymenobacter citatus</name>
    <dbReference type="NCBI Taxonomy" id="2763506"/>
    <lineage>
        <taxon>Bacteria</taxon>
        <taxon>Pseudomonadati</taxon>
        <taxon>Bacteroidota</taxon>
        <taxon>Cytophagia</taxon>
        <taxon>Cytophagales</taxon>
        <taxon>Hymenobacteraceae</taxon>
        <taxon>Hymenobacter</taxon>
    </lineage>
</organism>
<keyword evidence="2" id="KW-1185">Reference proteome</keyword>
<dbReference type="EMBL" id="JACSCY010000012">
    <property type="protein sequence ID" value="MBC6612175.1"/>
    <property type="molecule type" value="Genomic_DNA"/>
</dbReference>
<accession>A0ABR7MN84</accession>
<dbReference type="Proteomes" id="UP000622017">
    <property type="component" value="Unassembled WGS sequence"/>
</dbReference>
<dbReference type="PROSITE" id="PS51257">
    <property type="entry name" value="PROKAR_LIPOPROTEIN"/>
    <property type="match status" value="1"/>
</dbReference>
<evidence type="ECO:0008006" key="3">
    <source>
        <dbReference type="Google" id="ProtNLM"/>
    </source>
</evidence>
<gene>
    <name evidence="1" type="ORF">H8B15_14700</name>
</gene>
<dbReference type="RefSeq" id="WP_187320431.1">
    <property type="nucleotide sequence ID" value="NZ_JACSCY010000012.1"/>
</dbReference>
<name>A0ABR7MN84_9BACT</name>
<comment type="caution">
    <text evidence="1">The sequence shown here is derived from an EMBL/GenBank/DDBJ whole genome shotgun (WGS) entry which is preliminary data.</text>
</comment>
<proteinExistence type="predicted"/>